<feature type="region of interest" description="Disordered" evidence="1">
    <location>
        <begin position="306"/>
        <end position="357"/>
    </location>
</feature>
<feature type="transmembrane region" description="Helical" evidence="2">
    <location>
        <begin position="70"/>
        <end position="90"/>
    </location>
</feature>
<keyword evidence="2" id="KW-1133">Transmembrane helix</keyword>
<evidence type="ECO:0000256" key="2">
    <source>
        <dbReference type="SAM" id="Phobius"/>
    </source>
</evidence>
<proteinExistence type="predicted"/>
<feature type="transmembrane region" description="Helical" evidence="2">
    <location>
        <begin position="260"/>
        <end position="282"/>
    </location>
</feature>
<keyword evidence="2" id="KW-0812">Transmembrane</keyword>
<evidence type="ECO:0000313" key="3">
    <source>
        <dbReference type="EMBL" id="KAK4501367.1"/>
    </source>
</evidence>
<evidence type="ECO:0008006" key="5">
    <source>
        <dbReference type="Google" id="ProtNLM"/>
    </source>
</evidence>
<reference evidence="3 4" key="1">
    <citation type="journal article" date="2023" name="G3 (Bethesda)">
        <title>A chromosome-level genome assembly of Zasmidium syzygii isolated from banana leaves.</title>
        <authorList>
            <person name="van Westerhoven A.C."/>
            <person name="Mehrabi R."/>
            <person name="Talebi R."/>
            <person name="Steentjes M.B.F."/>
            <person name="Corcolon B."/>
            <person name="Chong P.A."/>
            <person name="Kema G.H.J."/>
            <person name="Seidl M.F."/>
        </authorList>
    </citation>
    <scope>NUCLEOTIDE SEQUENCE [LARGE SCALE GENOMIC DNA]</scope>
    <source>
        <strain evidence="3 4">P124</strain>
    </source>
</reference>
<dbReference type="EMBL" id="JAXOVC010000005">
    <property type="protein sequence ID" value="KAK4501367.1"/>
    <property type="molecule type" value="Genomic_DNA"/>
</dbReference>
<feature type="transmembrane region" description="Helical" evidence="2">
    <location>
        <begin position="96"/>
        <end position="124"/>
    </location>
</feature>
<feature type="compositionally biased region" description="Basic and acidic residues" evidence="1">
    <location>
        <begin position="347"/>
        <end position="357"/>
    </location>
</feature>
<accession>A0ABR0EIL9</accession>
<organism evidence="3 4">
    <name type="scientific">Zasmidium cellare</name>
    <name type="common">Wine cellar mold</name>
    <name type="synonym">Racodium cellare</name>
    <dbReference type="NCBI Taxonomy" id="395010"/>
    <lineage>
        <taxon>Eukaryota</taxon>
        <taxon>Fungi</taxon>
        <taxon>Dikarya</taxon>
        <taxon>Ascomycota</taxon>
        <taxon>Pezizomycotina</taxon>
        <taxon>Dothideomycetes</taxon>
        <taxon>Dothideomycetidae</taxon>
        <taxon>Mycosphaerellales</taxon>
        <taxon>Mycosphaerellaceae</taxon>
        <taxon>Zasmidium</taxon>
    </lineage>
</organism>
<gene>
    <name evidence="3" type="ORF">PRZ48_007175</name>
</gene>
<feature type="transmembrane region" description="Helical" evidence="2">
    <location>
        <begin position="190"/>
        <end position="215"/>
    </location>
</feature>
<protein>
    <recommendedName>
        <fullName evidence="5">Transmembrane protein</fullName>
    </recommendedName>
</protein>
<evidence type="ECO:0000256" key="1">
    <source>
        <dbReference type="SAM" id="MobiDB-lite"/>
    </source>
</evidence>
<keyword evidence="2" id="KW-0472">Membrane</keyword>
<comment type="caution">
    <text evidence="3">The sequence shown here is derived from an EMBL/GenBank/DDBJ whole genome shotgun (WGS) entry which is preliminary data.</text>
</comment>
<feature type="transmembrane region" description="Helical" evidence="2">
    <location>
        <begin position="24"/>
        <end position="49"/>
    </location>
</feature>
<keyword evidence="4" id="KW-1185">Reference proteome</keyword>
<feature type="transmembrane region" description="Helical" evidence="2">
    <location>
        <begin position="227"/>
        <end position="248"/>
    </location>
</feature>
<name>A0ABR0EIL9_ZASCE</name>
<dbReference type="Proteomes" id="UP001305779">
    <property type="component" value="Unassembled WGS sequence"/>
</dbReference>
<sequence length="357" mass="38779">MPSNSTTIAFATDDIGVLISMAKVLLRIFLVALSLIVVVVSGYYISWFYKAIMPPTLSKAVKDREFDGDVVSATIILYAAMAMVGIPYLIEKDGAIMAFCYVLTWAWVFTTLFSAGVALAIAAAKHAYIKISARNTPTSRASTTDRYGWEKVGEDRLRQKDLVRGASTEQGEAIHPLSLMLLASKITTYTIYYTVTFIISLQPVLILCGGLLGCIGGQEWLSSRTKGVIAFGVPSSLYLLAVSGLLVAQQTGTIASEISWHGILGYSVLGMYSVALGLHISWEVLERAGKAVNQVVEVTGWKPPGWDEEVVPEEEVKTEEVREREGGSEEGNRKASGGDWVECDGEGTSKNEDVKKE</sequence>
<evidence type="ECO:0000313" key="4">
    <source>
        <dbReference type="Proteomes" id="UP001305779"/>
    </source>
</evidence>
<feature type="compositionally biased region" description="Basic and acidic residues" evidence="1">
    <location>
        <begin position="314"/>
        <end position="333"/>
    </location>
</feature>